<gene>
    <name evidence="2" type="ORF">HPBE_LOCUS23486</name>
</gene>
<evidence type="ECO:0000313" key="2">
    <source>
        <dbReference type="EMBL" id="VDP39076.1"/>
    </source>
</evidence>
<dbReference type="EMBL" id="UZAH01035115">
    <property type="protein sequence ID" value="VDP39076.1"/>
    <property type="molecule type" value="Genomic_DNA"/>
</dbReference>
<evidence type="ECO:0000256" key="1">
    <source>
        <dbReference type="SAM" id="MobiDB-lite"/>
    </source>
</evidence>
<sequence>MLRKKGKFVIITILYNKALRAIERLRRAEISQRIENVQKASSNVPGDPENVPYSPPNVYVDSEDVPKSSFNVTGDSDIADDHLTV</sequence>
<organism evidence="3 4">
    <name type="scientific">Heligmosomoides polygyrus</name>
    <name type="common">Parasitic roundworm</name>
    <dbReference type="NCBI Taxonomy" id="6339"/>
    <lineage>
        <taxon>Eukaryota</taxon>
        <taxon>Metazoa</taxon>
        <taxon>Ecdysozoa</taxon>
        <taxon>Nematoda</taxon>
        <taxon>Chromadorea</taxon>
        <taxon>Rhabditida</taxon>
        <taxon>Rhabditina</taxon>
        <taxon>Rhabditomorpha</taxon>
        <taxon>Strongyloidea</taxon>
        <taxon>Heligmosomidae</taxon>
        <taxon>Heligmosomoides</taxon>
    </lineage>
</organism>
<dbReference type="WBParaSite" id="HPBE_0002348701-mRNA-1">
    <property type="protein sequence ID" value="HPBE_0002348701-mRNA-1"/>
    <property type="gene ID" value="HPBE_0002348701"/>
</dbReference>
<proteinExistence type="predicted"/>
<accession>A0A183GLB7</accession>
<evidence type="ECO:0000313" key="3">
    <source>
        <dbReference type="Proteomes" id="UP000050761"/>
    </source>
</evidence>
<evidence type="ECO:0000313" key="4">
    <source>
        <dbReference type="WBParaSite" id="HPBE_0002348701-mRNA-1"/>
    </source>
</evidence>
<accession>A0A3P8H6M4</accession>
<dbReference type="Proteomes" id="UP000050761">
    <property type="component" value="Unassembled WGS sequence"/>
</dbReference>
<protein>
    <submittedName>
        <fullName evidence="4">KID domain-containing protein</fullName>
    </submittedName>
</protein>
<feature type="region of interest" description="Disordered" evidence="1">
    <location>
        <begin position="64"/>
        <end position="85"/>
    </location>
</feature>
<keyword evidence="3" id="KW-1185">Reference proteome</keyword>
<reference evidence="2 3" key="1">
    <citation type="submission" date="2018-11" db="EMBL/GenBank/DDBJ databases">
        <authorList>
            <consortium name="Pathogen Informatics"/>
        </authorList>
    </citation>
    <scope>NUCLEOTIDE SEQUENCE [LARGE SCALE GENOMIC DNA]</scope>
</reference>
<reference evidence="4" key="2">
    <citation type="submission" date="2019-09" db="UniProtKB">
        <authorList>
            <consortium name="WormBaseParasite"/>
        </authorList>
    </citation>
    <scope>IDENTIFICATION</scope>
</reference>
<dbReference type="AlphaFoldDB" id="A0A183GLB7"/>
<name>A0A183GLB7_HELPZ</name>